<feature type="signal peptide" evidence="2">
    <location>
        <begin position="1"/>
        <end position="28"/>
    </location>
</feature>
<evidence type="ECO:0000256" key="2">
    <source>
        <dbReference type="SAM" id="SignalP"/>
    </source>
</evidence>
<evidence type="ECO:0000313" key="3">
    <source>
        <dbReference type="EMBL" id="VVB10250.1"/>
    </source>
</evidence>
<comment type="caution">
    <text evidence="3">The sequence shown here is derived from an EMBL/GenBank/DDBJ whole genome shotgun (WGS) entry which is preliminary data.</text>
</comment>
<accession>A0A565C9J4</accession>
<organism evidence="3 4">
    <name type="scientific">Arabis nemorensis</name>
    <dbReference type="NCBI Taxonomy" id="586526"/>
    <lineage>
        <taxon>Eukaryota</taxon>
        <taxon>Viridiplantae</taxon>
        <taxon>Streptophyta</taxon>
        <taxon>Embryophyta</taxon>
        <taxon>Tracheophyta</taxon>
        <taxon>Spermatophyta</taxon>
        <taxon>Magnoliopsida</taxon>
        <taxon>eudicotyledons</taxon>
        <taxon>Gunneridae</taxon>
        <taxon>Pentapetalae</taxon>
        <taxon>rosids</taxon>
        <taxon>malvids</taxon>
        <taxon>Brassicales</taxon>
        <taxon>Brassicaceae</taxon>
        <taxon>Arabideae</taxon>
        <taxon>Arabis</taxon>
    </lineage>
</organism>
<dbReference type="EMBL" id="CABITT030000007">
    <property type="protein sequence ID" value="VVB10250.1"/>
    <property type="molecule type" value="Genomic_DNA"/>
</dbReference>
<evidence type="ECO:0008006" key="5">
    <source>
        <dbReference type="Google" id="ProtNLM"/>
    </source>
</evidence>
<keyword evidence="2" id="KW-0732">Signal</keyword>
<feature type="region of interest" description="Disordered" evidence="1">
    <location>
        <begin position="28"/>
        <end position="50"/>
    </location>
</feature>
<evidence type="ECO:0000256" key="1">
    <source>
        <dbReference type="SAM" id="MobiDB-lite"/>
    </source>
</evidence>
<evidence type="ECO:0000313" key="4">
    <source>
        <dbReference type="Proteomes" id="UP000489600"/>
    </source>
</evidence>
<protein>
    <recommendedName>
        <fullName evidence="5">Transmembrane protein</fullName>
    </recommendedName>
</protein>
<reference evidence="3" key="1">
    <citation type="submission" date="2019-07" db="EMBL/GenBank/DDBJ databases">
        <authorList>
            <person name="Dittberner H."/>
        </authorList>
    </citation>
    <scope>NUCLEOTIDE SEQUENCE [LARGE SCALE GENOMIC DNA]</scope>
</reference>
<name>A0A565C9J4_9BRAS</name>
<feature type="chain" id="PRO_5021863123" description="Transmembrane protein" evidence="2">
    <location>
        <begin position="29"/>
        <end position="71"/>
    </location>
</feature>
<gene>
    <name evidence="3" type="ORF">ANE_LOCUS20694</name>
</gene>
<proteinExistence type="predicted"/>
<sequence>MGNNSRAIVSLVLFVALCAAVLITPGLAHDQPPRSEFPLESPIDAYSSSTSQISPVNLEMLESHVAKLLRT</sequence>
<dbReference type="Proteomes" id="UP000489600">
    <property type="component" value="Unassembled WGS sequence"/>
</dbReference>
<dbReference type="AlphaFoldDB" id="A0A565C9J4"/>
<keyword evidence="4" id="KW-1185">Reference proteome</keyword>